<accession>A0ABQ9WPR0</accession>
<evidence type="ECO:0000313" key="2">
    <source>
        <dbReference type="Proteomes" id="UP001281761"/>
    </source>
</evidence>
<reference evidence="1 2" key="1">
    <citation type="journal article" date="2022" name="bioRxiv">
        <title>Genomics of Preaxostyla Flagellates Illuminates Evolutionary Transitions and the Path Towards Mitochondrial Loss.</title>
        <authorList>
            <person name="Novak L.V.F."/>
            <person name="Treitli S.C."/>
            <person name="Pyrih J."/>
            <person name="Halakuc P."/>
            <person name="Pipaliya S.V."/>
            <person name="Vacek V."/>
            <person name="Brzon O."/>
            <person name="Soukal P."/>
            <person name="Eme L."/>
            <person name="Dacks J.B."/>
            <person name="Karnkowska A."/>
            <person name="Elias M."/>
            <person name="Hampl V."/>
        </authorList>
    </citation>
    <scope>NUCLEOTIDE SEQUENCE [LARGE SCALE GENOMIC DNA]</scope>
    <source>
        <strain evidence="1">NAU3</strain>
        <tissue evidence="1">Gut</tissue>
    </source>
</reference>
<evidence type="ECO:0000313" key="1">
    <source>
        <dbReference type="EMBL" id="KAK2941467.1"/>
    </source>
</evidence>
<comment type="caution">
    <text evidence="1">The sequence shown here is derived from an EMBL/GenBank/DDBJ whole genome shotgun (WGS) entry which is preliminary data.</text>
</comment>
<dbReference type="EMBL" id="JARBJD010000498">
    <property type="protein sequence ID" value="KAK2941467.1"/>
    <property type="molecule type" value="Genomic_DNA"/>
</dbReference>
<organism evidence="1 2">
    <name type="scientific">Blattamonas nauphoetae</name>
    <dbReference type="NCBI Taxonomy" id="2049346"/>
    <lineage>
        <taxon>Eukaryota</taxon>
        <taxon>Metamonada</taxon>
        <taxon>Preaxostyla</taxon>
        <taxon>Oxymonadida</taxon>
        <taxon>Blattamonas</taxon>
    </lineage>
</organism>
<proteinExistence type="predicted"/>
<gene>
    <name evidence="1" type="ORF">BLNAU_23614</name>
</gene>
<keyword evidence="2" id="KW-1185">Reference proteome</keyword>
<name>A0ABQ9WPR0_9EUKA</name>
<dbReference type="Proteomes" id="UP001281761">
    <property type="component" value="Unassembled WGS sequence"/>
</dbReference>
<protein>
    <submittedName>
        <fullName evidence="1">Uncharacterized protein</fullName>
    </submittedName>
</protein>
<sequence>MTYSIEQKQVFQSAYYIPPHSPPTVHDLSSLLTARLELESNEPHDRTALMLQNGVFQGQNIMLVSTQLELRGMNSIVEFCPNTNQNDVVNKQANRNKPDASQRCPSIFAVQNCSLSLHSLTLSSGNWESSITSLERSELIVSSCEIISSPSTSPFMIVPSTCDSWATIRIELSTHRNLESHMLVPFCDVLPNTEIPLETVETEEISGSVSIVGTGLSLSDHSLSTSTGPLFTFRQSTSASHTLPAHTYLLRSGLSNVTSSGKTDIGLVSPLSSQTLSASDMSHVTNHFDGTALLDVNSGATVLCVNSSVSHSVSDRHANADVTHTIQDTHFTTHSTSGTVPSGTTILSILRCTFIVTSATHGGAVFVHVKNVDKVLVTSCNFHQCKATDSVGTVGFDGGALNLVGSRNIDTKETIKQLSYQVDKCVFSECSAQDAGGAILLGTAKGAVTDSYFDKCVAVRGPAIFAEDAKLTGSNNSIIGCSSVEMGTLFLGAWLETILDTSPEISKFFFRDNLRTRTTTQGRDIFVRELHNFPLTPEKIADCDTSSDYLAVHISNPDTDSASIPQVPKATHIVSSSMTMESSTATFTVTCAHAMTGTMAVLLDGDTLPRLIFVTFSDSITGTGTATVGTGGVLPSGKTYTLRSAVMPGWGLGMYIVSAVARVRDANATTIEVTGIGLKEGSFWMVAMNGEEEVNVTMTLSPSSSTTLTGDATLFPFASSGQLKYDTEYTVKDVFFVNGVDEMKLIVNRPVTFKTPIEPARIETVSAGLNGKKDTIMVSMEGRKLHDKQQKVVISRVGSSTTWSAEIFNVSESGCLANFTVGGEETASSLKFGETYEIESVGEGVDSFYVNPGRSFFVPLPPRIDTFSFASGEITTNWTVLTVEGTSLPNGKTYRATTTSSHTFPIEFSSDTLGTSTIFLGWADEMKYGTEYTISSMILSEEGKDDEFILLDSSVFTTPLGPSVSAIGCDFDSSTLNNVVLTVTSYVQHPLVFDAILVDIGIEECYRLQTAGTLEYGKEYELVKVFSSTVNAVIPSPALVFEVPAPSRIIEAKCDLGGTNETDALITLEGLFLPGGKSFSITLFKLVSDVRTGDAFTLTGTISGTGNQTSTQLTETLYPSHANLSFGTDYEITALKIAETKTIVDEPTRFWIPAEPSRIVRLKNSPNVDGNRTEIVLVGRWMEAGDYTVTLSPSASFTVKFEGTKTEERESKPTTLWLYGSKVDLSFDVSYSLVSVVKATPDAPEIFIDQPIAPFMIAGKTRLTGMKLESYSLDKKKADFVMTGLLLSTSKIYEVELKSASSSRWIAMKVDGSEWKGEAVLYPSADATLKYGDSYSINGFREQGTTVELLHDTLEVIEIIPEPPRLLSCSAEAATGLNTTTITLTTLALTSGADYTLTLRRSKLDENEVPSNKENSNLIISVLGGETIVLPLTLYPLNDADVEYGMNYSIISLSSEGETQPVLIEQQASSFTTPSLPFRVENATSELTLSRNEVKVVLTGTSFPTPS</sequence>